<keyword evidence="9 15" id="KW-0479">Metal-binding</keyword>
<gene>
    <name evidence="17" type="ORF">CUN49_10465</name>
    <name evidence="18" type="ORF">CUN50_04005</name>
</gene>
<evidence type="ECO:0000256" key="2">
    <source>
        <dbReference type="ARBA" id="ARBA00001966"/>
    </source>
</evidence>
<dbReference type="EC" id="7.1.1.-" evidence="15"/>
<dbReference type="InterPro" id="IPR011537">
    <property type="entry name" value="NADH-UbQ_OxRdtase_suF"/>
</dbReference>
<dbReference type="InterPro" id="IPR037225">
    <property type="entry name" value="Nuo51_FMN-bd_sf"/>
</dbReference>
<protein>
    <recommendedName>
        <fullName evidence="4 15">NADH-quinone oxidoreductase subunit F</fullName>
        <ecNumber evidence="15">7.1.1.-</ecNumber>
    </recommendedName>
</protein>
<dbReference type="PANTHER" id="PTHR43578">
    <property type="entry name" value="NADH-QUINONE OXIDOREDUCTASE SUBUNIT F"/>
    <property type="match status" value="1"/>
</dbReference>
<keyword evidence="5 15" id="KW-0004">4Fe-4S</keyword>
<keyword evidence="12 15" id="KW-0411">Iron-sulfur</keyword>
<dbReference type="SUPFAM" id="SSF142019">
    <property type="entry name" value="Nqo1 FMN-binding domain-like"/>
    <property type="match status" value="1"/>
</dbReference>
<dbReference type="Pfam" id="PF10531">
    <property type="entry name" value="SLBB"/>
    <property type="match status" value="1"/>
</dbReference>
<dbReference type="Pfam" id="PF10589">
    <property type="entry name" value="NADH_4Fe-4S"/>
    <property type="match status" value="1"/>
</dbReference>
<reference evidence="19 20" key="1">
    <citation type="submission" date="2017-11" db="EMBL/GenBank/DDBJ databases">
        <title>Evolution of Phototrophy in the Chloroflexi Phylum Driven by Horizontal Gene Transfer.</title>
        <authorList>
            <person name="Ward L.M."/>
            <person name="Hemp J."/>
            <person name="Shih P.M."/>
            <person name="Mcglynn S.E."/>
            <person name="Fischer W."/>
        </authorList>
    </citation>
    <scope>NUCLEOTIDE SEQUENCE [LARGE SCALE GENOMIC DNA]</scope>
    <source>
        <strain evidence="18">CP1_1M</strain>
        <strain evidence="17">JP3_13</strain>
    </source>
</reference>
<dbReference type="EMBL" id="PGTL01000016">
    <property type="protein sequence ID" value="PJF42487.1"/>
    <property type="molecule type" value="Genomic_DNA"/>
</dbReference>
<proteinExistence type="inferred from homology"/>
<dbReference type="FunFam" id="3.10.20.600:FF:000003">
    <property type="entry name" value="NADH-quinone oxidoreductase subunit F"/>
    <property type="match status" value="1"/>
</dbReference>
<evidence type="ECO:0000256" key="4">
    <source>
        <dbReference type="ARBA" id="ARBA00019901"/>
    </source>
</evidence>
<evidence type="ECO:0000256" key="1">
    <source>
        <dbReference type="ARBA" id="ARBA00001917"/>
    </source>
</evidence>
<evidence type="ECO:0000313" key="17">
    <source>
        <dbReference type="EMBL" id="PJF35453.1"/>
    </source>
</evidence>
<dbReference type="FunFam" id="3.40.50.11540:FF:000001">
    <property type="entry name" value="NADH dehydrogenase [ubiquinone] flavoprotein 1, mitochondrial"/>
    <property type="match status" value="1"/>
</dbReference>
<evidence type="ECO:0000256" key="13">
    <source>
        <dbReference type="ARBA" id="ARBA00023027"/>
    </source>
</evidence>
<evidence type="ECO:0000259" key="16">
    <source>
        <dbReference type="SMART" id="SM00928"/>
    </source>
</evidence>
<name>A0A2M8PY57_9CHLR</name>
<dbReference type="Proteomes" id="UP000229681">
    <property type="component" value="Unassembled WGS sequence"/>
</dbReference>
<keyword evidence="11 15" id="KW-0408">Iron</keyword>
<keyword evidence="18" id="KW-0560">Oxidoreductase</keyword>
<dbReference type="PROSITE" id="PS00645">
    <property type="entry name" value="COMPLEX1_51K_2"/>
    <property type="match status" value="1"/>
</dbReference>
<comment type="cofactor">
    <cofactor evidence="1 15">
        <name>FMN</name>
        <dbReference type="ChEBI" id="CHEBI:58210"/>
    </cofactor>
</comment>
<evidence type="ECO:0000256" key="12">
    <source>
        <dbReference type="ARBA" id="ARBA00023014"/>
    </source>
</evidence>
<dbReference type="GO" id="GO:0046872">
    <property type="term" value="F:metal ion binding"/>
    <property type="evidence" value="ECO:0007669"/>
    <property type="project" value="UniProtKB-KW"/>
</dbReference>
<dbReference type="InterPro" id="IPR019554">
    <property type="entry name" value="Soluble_ligand-bd"/>
</dbReference>
<sequence>MPNILLRDQDIPEIGTYEVYVQHGGYEGLRKALSMSPKEVIAVVKESNLRGRGGAGFPTGVKWSFVPDVEGPKYVVVNADESEPGTFKDRQILEKNTQQLIEGALICAYAIQASAIYIYVRGEFWDIGFNLEREIEKARAGGWVGQNIGGSGWSCEIYVHWGAGAYICGEESAMLNSIEGKLGQPRVRPPFPAVAGLYARPTVINNVETLANVPPILVNGAAWYKSIGTEKSPGPKIFCMSGHIAKAGNYELPLGKTFRELIELAGGVRNGKRLKAILPSGASGPLLPGTDKVLDTPLTYEDVAALGSTLGSASVIILDEDTDMVWATLKMIKFFRHESCGKCTPCREGTYWLEQRLKAIYARKATRADVELIESVAKQMQGKSLCALGDFATSPVLSALKYWRDEFYAYVEPAKPAVKAPARKPAALAAAGD</sequence>
<evidence type="ECO:0000313" key="19">
    <source>
        <dbReference type="Proteomes" id="UP000228947"/>
    </source>
</evidence>
<dbReference type="SUPFAM" id="SSF142984">
    <property type="entry name" value="Nqo1 middle domain-like"/>
    <property type="match status" value="1"/>
</dbReference>
<dbReference type="GO" id="GO:0008137">
    <property type="term" value="F:NADH dehydrogenase (ubiquinone) activity"/>
    <property type="evidence" value="ECO:0007669"/>
    <property type="project" value="InterPro"/>
</dbReference>
<dbReference type="PROSITE" id="PS00644">
    <property type="entry name" value="COMPLEX1_51K_1"/>
    <property type="match status" value="1"/>
</dbReference>
<dbReference type="AlphaFoldDB" id="A0A2M8PY57"/>
<accession>A0A2M8PD28</accession>
<evidence type="ECO:0000256" key="5">
    <source>
        <dbReference type="ARBA" id="ARBA00022485"/>
    </source>
</evidence>
<dbReference type="InterPro" id="IPR001949">
    <property type="entry name" value="NADH-UbQ_OxRdtase_51kDa_CS"/>
</dbReference>
<dbReference type="SMART" id="SM00928">
    <property type="entry name" value="NADH_4Fe-4S"/>
    <property type="match status" value="1"/>
</dbReference>
<keyword evidence="7 15" id="KW-0288">FMN</keyword>
<dbReference type="Gene3D" id="6.10.250.1450">
    <property type="match status" value="1"/>
</dbReference>
<comment type="function">
    <text evidence="15">NDH-1 shuttles electrons from NADH, via FMN and iron-sulfur (Fe-S) centers, to quinones in the respiratory chain.</text>
</comment>
<dbReference type="PANTHER" id="PTHR43578:SF3">
    <property type="entry name" value="NADH-QUINONE OXIDOREDUCTASE SUBUNIT F"/>
    <property type="match status" value="1"/>
</dbReference>
<dbReference type="Pfam" id="PF01512">
    <property type="entry name" value="Complex1_51K"/>
    <property type="match status" value="1"/>
</dbReference>
<keyword evidence="8 15" id="KW-0874">Quinone</keyword>
<keyword evidence="13 15" id="KW-0520">NAD</keyword>
<evidence type="ECO:0000256" key="7">
    <source>
        <dbReference type="ARBA" id="ARBA00022643"/>
    </source>
</evidence>
<dbReference type="GO" id="GO:0016491">
    <property type="term" value="F:oxidoreductase activity"/>
    <property type="evidence" value="ECO:0007669"/>
    <property type="project" value="UniProtKB-KW"/>
</dbReference>
<dbReference type="NCBIfam" id="TIGR01959">
    <property type="entry name" value="nuoF_fam"/>
    <property type="match status" value="1"/>
</dbReference>
<comment type="cofactor">
    <cofactor evidence="2 15">
        <name>[4Fe-4S] cluster</name>
        <dbReference type="ChEBI" id="CHEBI:49883"/>
    </cofactor>
</comment>
<dbReference type="Proteomes" id="UP000228947">
    <property type="component" value="Unassembled WGS sequence"/>
</dbReference>
<comment type="caution">
    <text evidence="18">The sequence shown here is derived from an EMBL/GenBank/DDBJ whole genome shotgun (WGS) entry which is preliminary data.</text>
</comment>
<evidence type="ECO:0000256" key="8">
    <source>
        <dbReference type="ARBA" id="ARBA00022719"/>
    </source>
</evidence>
<evidence type="ECO:0000256" key="6">
    <source>
        <dbReference type="ARBA" id="ARBA00022630"/>
    </source>
</evidence>
<dbReference type="GO" id="GO:0048038">
    <property type="term" value="F:quinone binding"/>
    <property type="evidence" value="ECO:0007669"/>
    <property type="project" value="UniProtKB-KW"/>
</dbReference>
<dbReference type="InterPro" id="IPR011538">
    <property type="entry name" value="Nuo51_FMN-bd"/>
</dbReference>
<feature type="domain" description="NADH-ubiquinone oxidoreductase 51kDa subunit iron-sulphur binding" evidence="16">
    <location>
        <begin position="325"/>
        <end position="370"/>
    </location>
</feature>
<dbReference type="GO" id="GO:0051539">
    <property type="term" value="F:4 iron, 4 sulfur cluster binding"/>
    <property type="evidence" value="ECO:0007669"/>
    <property type="project" value="UniProtKB-UniRule"/>
</dbReference>
<evidence type="ECO:0000256" key="11">
    <source>
        <dbReference type="ARBA" id="ARBA00023004"/>
    </source>
</evidence>
<dbReference type="SUPFAM" id="SSF140490">
    <property type="entry name" value="Nqo1C-terminal domain-like"/>
    <property type="match status" value="1"/>
</dbReference>
<dbReference type="Gene3D" id="1.20.1440.230">
    <property type="entry name" value="NADH-ubiquinone oxidoreductase 51kDa subunit, iron-sulphur binding domain"/>
    <property type="match status" value="1"/>
</dbReference>
<comment type="similarity">
    <text evidence="3 15">Belongs to the complex I 51 kDa subunit family.</text>
</comment>
<dbReference type="FunFam" id="1.20.1440.230:FF:000001">
    <property type="entry name" value="Mitochondrial NADH dehydrogenase flavoprotein 1"/>
    <property type="match status" value="1"/>
</dbReference>
<evidence type="ECO:0000256" key="3">
    <source>
        <dbReference type="ARBA" id="ARBA00007523"/>
    </source>
</evidence>
<organism evidence="18 19">
    <name type="scientific">Candidatus Thermofonsia Clade 1 bacterium</name>
    <dbReference type="NCBI Taxonomy" id="2364210"/>
    <lineage>
        <taxon>Bacteria</taxon>
        <taxon>Bacillati</taxon>
        <taxon>Chloroflexota</taxon>
        <taxon>Candidatus Thermofontia</taxon>
        <taxon>Candidatus Thermofonsia Clade 1</taxon>
    </lineage>
</organism>
<evidence type="ECO:0000256" key="14">
    <source>
        <dbReference type="ARBA" id="ARBA00047712"/>
    </source>
</evidence>
<keyword evidence="6 15" id="KW-0285">Flavoprotein</keyword>
<dbReference type="InterPro" id="IPR037207">
    <property type="entry name" value="Nuop51_4Fe4S-bd_sf"/>
</dbReference>
<evidence type="ECO:0000313" key="18">
    <source>
        <dbReference type="EMBL" id="PJF42487.1"/>
    </source>
</evidence>
<dbReference type="Gene3D" id="3.10.20.600">
    <property type="match status" value="1"/>
</dbReference>
<evidence type="ECO:0000256" key="10">
    <source>
        <dbReference type="ARBA" id="ARBA00022967"/>
    </source>
</evidence>
<evidence type="ECO:0000256" key="9">
    <source>
        <dbReference type="ARBA" id="ARBA00022723"/>
    </source>
</evidence>
<dbReference type="NCBIfam" id="NF010120">
    <property type="entry name" value="PRK13596.1"/>
    <property type="match status" value="1"/>
</dbReference>
<dbReference type="GO" id="GO:0051287">
    <property type="term" value="F:NAD binding"/>
    <property type="evidence" value="ECO:0007669"/>
    <property type="project" value="UniProtKB-UniRule"/>
</dbReference>
<accession>A0A2M8PY57</accession>
<evidence type="ECO:0000313" key="20">
    <source>
        <dbReference type="Proteomes" id="UP000229681"/>
    </source>
</evidence>
<evidence type="ECO:0000256" key="15">
    <source>
        <dbReference type="RuleBase" id="RU364066"/>
    </source>
</evidence>
<comment type="catalytic activity">
    <reaction evidence="14 15">
        <text>a quinone + NADH + 5 H(+)(in) = a quinol + NAD(+) + 4 H(+)(out)</text>
        <dbReference type="Rhea" id="RHEA:57888"/>
        <dbReference type="ChEBI" id="CHEBI:15378"/>
        <dbReference type="ChEBI" id="CHEBI:24646"/>
        <dbReference type="ChEBI" id="CHEBI:57540"/>
        <dbReference type="ChEBI" id="CHEBI:57945"/>
        <dbReference type="ChEBI" id="CHEBI:132124"/>
    </reaction>
</comment>
<dbReference type="Gene3D" id="3.40.50.11540">
    <property type="entry name" value="NADH-ubiquinone oxidoreductase 51kDa subunit"/>
    <property type="match status" value="1"/>
</dbReference>
<dbReference type="EMBL" id="PGTM01000153">
    <property type="protein sequence ID" value="PJF35453.1"/>
    <property type="molecule type" value="Genomic_DNA"/>
</dbReference>
<dbReference type="GO" id="GO:0010181">
    <property type="term" value="F:FMN binding"/>
    <property type="evidence" value="ECO:0007669"/>
    <property type="project" value="InterPro"/>
</dbReference>
<dbReference type="InterPro" id="IPR019575">
    <property type="entry name" value="Nuop51_4Fe4S-bd"/>
</dbReference>
<keyword evidence="10" id="KW-1278">Translocase</keyword>